<name>A0A1M5YPC5_9FIRM</name>
<reference evidence="6" key="1">
    <citation type="submission" date="2016-11" db="EMBL/GenBank/DDBJ databases">
        <authorList>
            <person name="Varghese N."/>
            <person name="Submissions S."/>
        </authorList>
    </citation>
    <scope>NUCLEOTIDE SEQUENCE [LARGE SCALE GENOMIC DNA]</scope>
    <source>
        <strain evidence="6">DSM 15449</strain>
    </source>
</reference>
<sequence length="374" mass="41590">MSNAIGIIFANSGSDNLQGLAQERPIAAVPFGGRYRILDFALSSMVNSGIRTIGLVTPHQYRPLLDHLGAGKDWFLERKDGGLFILPGVMHSLAGSKDTFCIKDLQNNLEYLQKDYVENVLISSGDQIFNINFRDTLEFHKDKHADVTLIYKAVNPSDDDSQDQILLEVDGDQKVSKIHNKHSLEREELAPLNFVNIIIIRRELLLDIIEKYGSYGCIGLMEILASNIEVLRILGSPTNSSIGTIHTINDYFDRSMDLLDFKVRDQLWLGVDRTHTKIVDNPPTKYTAQAKVSNSLIASGCSIAGEVTNSIVFRGVILEQGCRIQNSIILPKCHIHSNAQTNYTILDKSVIVHGENVLKGSESHPLVVLKKTVI</sequence>
<dbReference type="Proteomes" id="UP000183954">
    <property type="component" value="Unassembled WGS sequence"/>
</dbReference>
<dbReference type="Pfam" id="PF24894">
    <property type="entry name" value="Hexapep_GlmU"/>
    <property type="match status" value="1"/>
</dbReference>
<dbReference type="Pfam" id="PF00483">
    <property type="entry name" value="NTP_transferase"/>
    <property type="match status" value="1"/>
</dbReference>
<comment type="similarity">
    <text evidence="1">Belongs to the bacterial/plant glucose-1-phosphate adenylyltransferase family.</text>
</comment>
<evidence type="ECO:0000313" key="5">
    <source>
        <dbReference type="EMBL" id="SHI13791.1"/>
    </source>
</evidence>
<dbReference type="PANTHER" id="PTHR43523">
    <property type="entry name" value="GLUCOSE-1-PHOSPHATE ADENYLYLTRANSFERASE-RELATED"/>
    <property type="match status" value="1"/>
</dbReference>
<dbReference type="InterPro" id="IPR011004">
    <property type="entry name" value="Trimer_LpxA-like_sf"/>
</dbReference>
<dbReference type="SUPFAM" id="SSF53448">
    <property type="entry name" value="Nucleotide-diphospho-sugar transferases"/>
    <property type="match status" value="1"/>
</dbReference>
<dbReference type="InterPro" id="IPR005835">
    <property type="entry name" value="NTP_transferase_dom"/>
</dbReference>
<accession>A0A1M5YPC5</accession>
<dbReference type="InterPro" id="IPR011832">
    <property type="entry name" value="GlgDAde_trans"/>
</dbReference>
<evidence type="ECO:0000313" key="6">
    <source>
        <dbReference type="Proteomes" id="UP000183954"/>
    </source>
</evidence>
<dbReference type="STRING" id="1121420.SAMN02746098_02611"/>
<dbReference type="GO" id="GO:0008878">
    <property type="term" value="F:glucose-1-phosphate adenylyltransferase activity"/>
    <property type="evidence" value="ECO:0007669"/>
    <property type="project" value="InterPro"/>
</dbReference>
<evidence type="ECO:0000256" key="2">
    <source>
        <dbReference type="ARBA" id="ARBA00023056"/>
    </source>
</evidence>
<feature type="domain" description="Glucose-1-phosphate adenylyltransferase/Bifunctional protein GlmU-like C-terminal hexapeptide" evidence="4">
    <location>
        <begin position="287"/>
        <end position="354"/>
    </location>
</feature>
<feature type="domain" description="Nucleotidyl transferase" evidence="3">
    <location>
        <begin position="14"/>
        <end position="156"/>
    </location>
</feature>
<dbReference type="InterPro" id="IPR056818">
    <property type="entry name" value="GlmU/GlgC-like_hexapep"/>
</dbReference>
<keyword evidence="2" id="KW-0320">Glycogen biosynthesis</keyword>
<protein>
    <submittedName>
        <fullName evidence="5">Glucose-1-phosphate adenylyltransferase</fullName>
    </submittedName>
</protein>
<dbReference type="InterPro" id="IPR029044">
    <property type="entry name" value="Nucleotide-diphossugar_trans"/>
</dbReference>
<dbReference type="SUPFAM" id="SSF51161">
    <property type="entry name" value="Trimeric LpxA-like enzymes"/>
    <property type="match status" value="1"/>
</dbReference>
<evidence type="ECO:0000259" key="3">
    <source>
        <dbReference type="Pfam" id="PF00483"/>
    </source>
</evidence>
<dbReference type="AlphaFoldDB" id="A0A1M5YPC5"/>
<dbReference type="GO" id="GO:0005978">
    <property type="term" value="P:glycogen biosynthetic process"/>
    <property type="evidence" value="ECO:0007669"/>
    <property type="project" value="UniProtKB-KW"/>
</dbReference>
<dbReference type="OrthoDB" id="9801810at2"/>
<gene>
    <name evidence="5" type="ORF">SAMN02746098_02611</name>
</gene>
<dbReference type="EMBL" id="FQXJ01000008">
    <property type="protein sequence ID" value="SHI13791.1"/>
    <property type="molecule type" value="Genomic_DNA"/>
</dbReference>
<dbReference type="RefSeq" id="WP_073030163.1">
    <property type="nucleotide sequence ID" value="NZ_FQXJ01000008.1"/>
</dbReference>
<dbReference type="Gene3D" id="3.90.550.10">
    <property type="entry name" value="Spore Coat Polysaccharide Biosynthesis Protein SpsA, Chain A"/>
    <property type="match status" value="1"/>
</dbReference>
<dbReference type="CDD" id="cd04651">
    <property type="entry name" value="LbH_G1P_AT_C"/>
    <property type="match status" value="1"/>
</dbReference>
<dbReference type="PANTHER" id="PTHR43523:SF6">
    <property type="entry name" value="GLYCOGEN BIOSYNTHESIS PROTEIN GLGD"/>
    <property type="match status" value="1"/>
</dbReference>
<keyword evidence="5" id="KW-0548">Nucleotidyltransferase</keyword>
<keyword evidence="6" id="KW-1185">Reference proteome</keyword>
<proteinExistence type="inferred from homology"/>
<evidence type="ECO:0000259" key="4">
    <source>
        <dbReference type="Pfam" id="PF24894"/>
    </source>
</evidence>
<dbReference type="Gene3D" id="2.160.10.10">
    <property type="entry name" value="Hexapeptide repeat proteins"/>
    <property type="match status" value="1"/>
</dbReference>
<dbReference type="NCBIfam" id="TIGR02092">
    <property type="entry name" value="glgD"/>
    <property type="match status" value="1"/>
</dbReference>
<keyword evidence="5" id="KW-0808">Transferase</keyword>
<evidence type="ECO:0000256" key="1">
    <source>
        <dbReference type="ARBA" id="ARBA00010443"/>
    </source>
</evidence>
<dbReference type="InterPro" id="IPR011831">
    <property type="entry name" value="ADP-Glc_PPase"/>
</dbReference>
<organism evidence="5 6">
    <name type="scientific">Desulfosporosinus lacus DSM 15449</name>
    <dbReference type="NCBI Taxonomy" id="1121420"/>
    <lineage>
        <taxon>Bacteria</taxon>
        <taxon>Bacillati</taxon>
        <taxon>Bacillota</taxon>
        <taxon>Clostridia</taxon>
        <taxon>Eubacteriales</taxon>
        <taxon>Desulfitobacteriaceae</taxon>
        <taxon>Desulfosporosinus</taxon>
    </lineage>
</organism>